<keyword evidence="5" id="KW-0804">Transcription</keyword>
<dbReference type="InterPro" id="IPR036388">
    <property type="entry name" value="WH-like_DNA-bd_sf"/>
</dbReference>
<dbReference type="GO" id="GO:0003677">
    <property type="term" value="F:DNA binding"/>
    <property type="evidence" value="ECO:0007669"/>
    <property type="project" value="UniProtKB-KW"/>
</dbReference>
<reference evidence="7" key="1">
    <citation type="journal article" date="2014" name="Front. Microbiol.">
        <title>High frequency of phylogenetically diverse reductive dehalogenase-homologous genes in deep subseafloor sedimentary metagenomes.</title>
        <authorList>
            <person name="Kawai M."/>
            <person name="Futagami T."/>
            <person name="Toyoda A."/>
            <person name="Takaki Y."/>
            <person name="Nishi S."/>
            <person name="Hori S."/>
            <person name="Arai W."/>
            <person name="Tsubouchi T."/>
            <person name="Morono Y."/>
            <person name="Uchiyama I."/>
            <person name="Ito T."/>
            <person name="Fujiyama A."/>
            <person name="Inagaki F."/>
            <person name="Takami H."/>
        </authorList>
    </citation>
    <scope>NUCLEOTIDE SEQUENCE</scope>
    <source>
        <strain evidence="7">Expedition CK06-06</strain>
    </source>
</reference>
<dbReference type="InterPro" id="IPR009718">
    <property type="entry name" value="Rex_DNA-bd_C_dom"/>
</dbReference>
<feature type="non-terminal residue" evidence="7">
    <location>
        <position position="186"/>
    </location>
</feature>
<dbReference type="InterPro" id="IPR022876">
    <property type="entry name" value="Tscrpt_rep_Rex"/>
</dbReference>
<dbReference type="NCBIfam" id="NF003995">
    <property type="entry name" value="PRK05472.2-4"/>
    <property type="match status" value="1"/>
</dbReference>
<evidence type="ECO:0000259" key="6">
    <source>
        <dbReference type="SMART" id="SM00881"/>
    </source>
</evidence>
<dbReference type="SUPFAM" id="SSF51735">
    <property type="entry name" value="NAD(P)-binding Rossmann-fold domains"/>
    <property type="match status" value="1"/>
</dbReference>
<keyword evidence="2" id="KW-0678">Repressor</keyword>
<dbReference type="Gene3D" id="3.40.50.720">
    <property type="entry name" value="NAD(P)-binding Rossmann-like Domain"/>
    <property type="match status" value="1"/>
</dbReference>
<dbReference type="InterPro" id="IPR036291">
    <property type="entry name" value="NAD(P)-bd_dom_sf"/>
</dbReference>
<dbReference type="AlphaFoldDB" id="X0ZQN0"/>
<gene>
    <name evidence="7" type="ORF">S01H4_04255</name>
</gene>
<dbReference type="SUPFAM" id="SSF46785">
    <property type="entry name" value="Winged helix' DNA-binding domain"/>
    <property type="match status" value="1"/>
</dbReference>
<dbReference type="Pfam" id="PF02629">
    <property type="entry name" value="CoA_binding"/>
    <property type="match status" value="1"/>
</dbReference>
<dbReference type="InterPro" id="IPR036390">
    <property type="entry name" value="WH_DNA-bd_sf"/>
</dbReference>
<evidence type="ECO:0000256" key="1">
    <source>
        <dbReference type="ARBA" id="ARBA00022490"/>
    </source>
</evidence>
<keyword evidence="3" id="KW-0805">Transcription regulation</keyword>
<sequence>MAEKIYSEGVILRLSQYLKYIVQLKELGKRTATSGDISSNTGVNSAEVRRDLIYFGIKGKRGVGFNIDDLINSFNKILGYDRSVRIALIGAGNLGKAILKYKMLDRFGFRIENVFDNNPEVIGKLISGYEVLDIDQVKNIFKKKNIEISILAVPPGSAQKGTDILVEAGVKVIINYTSVPIKTPPN</sequence>
<protein>
    <recommendedName>
        <fullName evidence="6">CoA-binding domain-containing protein</fullName>
    </recommendedName>
</protein>
<dbReference type="Gene3D" id="1.10.10.10">
    <property type="entry name" value="Winged helix-like DNA-binding domain superfamily/Winged helix DNA-binding domain"/>
    <property type="match status" value="1"/>
</dbReference>
<evidence type="ECO:0000256" key="5">
    <source>
        <dbReference type="ARBA" id="ARBA00023163"/>
    </source>
</evidence>
<name>X0ZQN0_9ZZZZ</name>
<comment type="caution">
    <text evidence="7">The sequence shown here is derived from an EMBL/GenBank/DDBJ whole genome shotgun (WGS) entry which is preliminary data.</text>
</comment>
<dbReference type="GO" id="GO:0051775">
    <property type="term" value="P:response to redox state"/>
    <property type="evidence" value="ECO:0007669"/>
    <property type="project" value="InterPro"/>
</dbReference>
<accession>X0ZQN0</accession>
<dbReference type="NCBIfam" id="NF003994">
    <property type="entry name" value="PRK05472.2-3"/>
    <property type="match status" value="1"/>
</dbReference>
<dbReference type="NCBIfam" id="NF003996">
    <property type="entry name" value="PRK05472.2-5"/>
    <property type="match status" value="1"/>
</dbReference>
<dbReference type="PANTHER" id="PTHR35786">
    <property type="entry name" value="REDOX-SENSING TRANSCRIPTIONAL REPRESSOR REX"/>
    <property type="match status" value="1"/>
</dbReference>
<dbReference type="Pfam" id="PF06971">
    <property type="entry name" value="Put_DNA-bind_N"/>
    <property type="match status" value="1"/>
</dbReference>
<evidence type="ECO:0000256" key="2">
    <source>
        <dbReference type="ARBA" id="ARBA00022491"/>
    </source>
</evidence>
<dbReference type="HAMAP" id="MF_01131">
    <property type="entry name" value="Rex"/>
    <property type="match status" value="1"/>
</dbReference>
<evidence type="ECO:0000256" key="4">
    <source>
        <dbReference type="ARBA" id="ARBA00023125"/>
    </source>
</evidence>
<proteinExistence type="inferred from homology"/>
<evidence type="ECO:0000313" key="7">
    <source>
        <dbReference type="EMBL" id="GAG62758.1"/>
    </source>
</evidence>
<dbReference type="GO" id="GO:0045892">
    <property type="term" value="P:negative regulation of DNA-templated transcription"/>
    <property type="evidence" value="ECO:0007669"/>
    <property type="project" value="InterPro"/>
</dbReference>
<feature type="domain" description="CoA-binding" evidence="6">
    <location>
        <begin position="79"/>
        <end position="180"/>
    </location>
</feature>
<dbReference type="SMART" id="SM00881">
    <property type="entry name" value="CoA_binding"/>
    <property type="match status" value="1"/>
</dbReference>
<keyword evidence="4" id="KW-0238">DNA-binding</keyword>
<dbReference type="PANTHER" id="PTHR35786:SF1">
    <property type="entry name" value="REDOX-SENSING TRANSCRIPTIONAL REPRESSOR REX 1"/>
    <property type="match status" value="1"/>
</dbReference>
<organism evidence="7">
    <name type="scientific">marine sediment metagenome</name>
    <dbReference type="NCBI Taxonomy" id="412755"/>
    <lineage>
        <taxon>unclassified sequences</taxon>
        <taxon>metagenomes</taxon>
        <taxon>ecological metagenomes</taxon>
    </lineage>
</organism>
<dbReference type="EMBL" id="BART01001124">
    <property type="protein sequence ID" value="GAG62758.1"/>
    <property type="molecule type" value="Genomic_DNA"/>
</dbReference>
<evidence type="ECO:0000256" key="3">
    <source>
        <dbReference type="ARBA" id="ARBA00023015"/>
    </source>
</evidence>
<keyword evidence="1" id="KW-0963">Cytoplasm</keyword>
<dbReference type="InterPro" id="IPR003781">
    <property type="entry name" value="CoA-bd"/>
</dbReference>